<dbReference type="OrthoDB" id="10253115at2759"/>
<keyword evidence="3" id="KW-1185">Reference proteome</keyword>
<dbReference type="PANTHER" id="PTHR45527:SF1">
    <property type="entry name" value="FATTY ACID SYNTHASE"/>
    <property type="match status" value="1"/>
</dbReference>
<dbReference type="PANTHER" id="PTHR45527">
    <property type="entry name" value="NONRIBOSOMAL PEPTIDE SYNTHETASE"/>
    <property type="match status" value="1"/>
</dbReference>
<evidence type="ECO:0000313" key="2">
    <source>
        <dbReference type="EMBL" id="KAF9918116.1"/>
    </source>
</evidence>
<dbReference type="GO" id="GO:0005737">
    <property type="term" value="C:cytoplasm"/>
    <property type="evidence" value="ECO:0007669"/>
    <property type="project" value="TreeGrafter"/>
</dbReference>
<dbReference type="Proteomes" id="UP000749646">
    <property type="component" value="Unassembled WGS sequence"/>
</dbReference>
<dbReference type="InterPro" id="IPR000873">
    <property type="entry name" value="AMP-dep_synth/lig_dom"/>
</dbReference>
<feature type="domain" description="AMP-dependent synthetase/ligase" evidence="1">
    <location>
        <begin position="1"/>
        <end position="304"/>
    </location>
</feature>
<evidence type="ECO:0000259" key="1">
    <source>
        <dbReference type="Pfam" id="PF00501"/>
    </source>
</evidence>
<dbReference type="PROSITE" id="PS00455">
    <property type="entry name" value="AMP_BINDING"/>
    <property type="match status" value="1"/>
</dbReference>
<comment type="caution">
    <text evidence="2">The sequence shown here is derived from an EMBL/GenBank/DDBJ whole genome shotgun (WGS) entry which is preliminary data.</text>
</comment>
<evidence type="ECO:0000313" key="3">
    <source>
        <dbReference type="Proteomes" id="UP000749646"/>
    </source>
</evidence>
<dbReference type="SUPFAM" id="SSF56801">
    <property type="entry name" value="Acetyl-CoA synthetase-like"/>
    <property type="match status" value="1"/>
</dbReference>
<dbReference type="InterPro" id="IPR042099">
    <property type="entry name" value="ANL_N_sf"/>
</dbReference>
<dbReference type="InterPro" id="IPR020845">
    <property type="entry name" value="AMP-binding_CS"/>
</dbReference>
<dbReference type="Gene3D" id="3.40.50.12780">
    <property type="entry name" value="N-terminal domain of ligase-like"/>
    <property type="match status" value="1"/>
</dbReference>
<dbReference type="Pfam" id="PF00501">
    <property type="entry name" value="AMP-binding"/>
    <property type="match status" value="1"/>
</dbReference>
<gene>
    <name evidence="2" type="ORF">BGZ65_012602</name>
</gene>
<protein>
    <recommendedName>
        <fullName evidence="1">AMP-dependent synthetase/ligase domain-containing protein</fullName>
    </recommendedName>
</protein>
<accession>A0A9P6LR18</accession>
<dbReference type="AlphaFoldDB" id="A0A9P6LR18"/>
<proteinExistence type="predicted"/>
<dbReference type="GO" id="GO:0043041">
    <property type="term" value="P:amino acid activation for nonribosomal peptide biosynthetic process"/>
    <property type="evidence" value="ECO:0007669"/>
    <property type="project" value="TreeGrafter"/>
</dbReference>
<feature type="non-terminal residue" evidence="2">
    <location>
        <position position="304"/>
    </location>
</feature>
<reference evidence="2" key="1">
    <citation type="journal article" date="2020" name="Fungal Divers.">
        <title>Resolving the Mortierellaceae phylogeny through synthesis of multi-gene phylogenetics and phylogenomics.</title>
        <authorList>
            <person name="Vandepol N."/>
            <person name="Liber J."/>
            <person name="Desiro A."/>
            <person name="Na H."/>
            <person name="Kennedy M."/>
            <person name="Barry K."/>
            <person name="Grigoriev I.V."/>
            <person name="Miller A.N."/>
            <person name="O'Donnell K."/>
            <person name="Stajich J.E."/>
            <person name="Bonito G."/>
        </authorList>
    </citation>
    <scope>NUCLEOTIDE SEQUENCE</scope>
    <source>
        <strain evidence="2">MES-2147</strain>
    </source>
</reference>
<organism evidence="2 3">
    <name type="scientific">Modicella reniformis</name>
    <dbReference type="NCBI Taxonomy" id="1440133"/>
    <lineage>
        <taxon>Eukaryota</taxon>
        <taxon>Fungi</taxon>
        <taxon>Fungi incertae sedis</taxon>
        <taxon>Mucoromycota</taxon>
        <taxon>Mortierellomycotina</taxon>
        <taxon>Mortierellomycetes</taxon>
        <taxon>Mortierellales</taxon>
        <taxon>Mortierellaceae</taxon>
        <taxon>Modicella</taxon>
    </lineage>
</organism>
<dbReference type="GO" id="GO:0031177">
    <property type="term" value="F:phosphopantetheine binding"/>
    <property type="evidence" value="ECO:0007669"/>
    <property type="project" value="TreeGrafter"/>
</dbReference>
<name>A0A9P6LR18_9FUNG</name>
<dbReference type="EMBL" id="JAAAHW010011687">
    <property type="protein sequence ID" value="KAF9918116.1"/>
    <property type="molecule type" value="Genomic_DNA"/>
</dbReference>
<dbReference type="GO" id="GO:0044550">
    <property type="term" value="P:secondary metabolite biosynthetic process"/>
    <property type="evidence" value="ECO:0007669"/>
    <property type="project" value="TreeGrafter"/>
</dbReference>
<sequence length="304" mass="33264">MIIGILAILKAGGAYVPLDPTYPKARLISILEDARPRIALVDNVGLSILKDAQLNQPCQKGKMELMLSTNVTTMYPVATFANIRITLLDHGDEAPIILIDINEPRLSPHMNPEVGGLTSRHLAYVTYTSGSSGIPKGVMIEHQGIVNHIRCRLEEYGLDSSSRVLQFTSLSFDVSVLEIFSALISGGALHLLLDDIRRDSGQLWKFLQDHSITHASLTPAILQSSKDFPKLKTPLQLTLAGEELPPSLLCTLQSVLLKGSSIVNEYGPTEATIIATSWKSPTNFNEYTVPIGRPIANKKIYILD</sequence>